<dbReference type="GO" id="GO:0046677">
    <property type="term" value="P:response to antibiotic"/>
    <property type="evidence" value="ECO:0007669"/>
    <property type="project" value="UniProtKB-KW"/>
</dbReference>
<gene>
    <name evidence="11" type="ORF">HNQ88_000037</name>
</gene>
<keyword evidence="6 10" id="KW-0812">Transmembrane</keyword>
<evidence type="ECO:0000256" key="5">
    <source>
        <dbReference type="ARBA" id="ARBA00022475"/>
    </source>
</evidence>
<comment type="similarity">
    <text evidence="2">Belongs to the multi antimicrobial extrusion (MATE) (TC 2.A.66.1) family. MepA subfamily.</text>
</comment>
<dbReference type="EMBL" id="JAVDQD010000001">
    <property type="protein sequence ID" value="MDR6237061.1"/>
    <property type="molecule type" value="Genomic_DNA"/>
</dbReference>
<evidence type="ECO:0000256" key="2">
    <source>
        <dbReference type="ARBA" id="ARBA00008417"/>
    </source>
</evidence>
<feature type="transmembrane region" description="Helical" evidence="10">
    <location>
        <begin position="195"/>
        <end position="217"/>
    </location>
</feature>
<evidence type="ECO:0000256" key="10">
    <source>
        <dbReference type="SAM" id="Phobius"/>
    </source>
</evidence>
<comment type="subcellular location">
    <subcellularLocation>
        <location evidence="1">Cell membrane</location>
        <topology evidence="1">Multi-pass membrane protein</topology>
    </subcellularLocation>
</comment>
<keyword evidence="5" id="KW-1003">Cell membrane</keyword>
<dbReference type="InterPro" id="IPR002528">
    <property type="entry name" value="MATE_fam"/>
</dbReference>
<feature type="transmembrane region" description="Helical" evidence="10">
    <location>
        <begin position="57"/>
        <end position="83"/>
    </location>
</feature>
<evidence type="ECO:0000256" key="1">
    <source>
        <dbReference type="ARBA" id="ARBA00004651"/>
    </source>
</evidence>
<feature type="transmembrane region" description="Helical" evidence="10">
    <location>
        <begin position="316"/>
        <end position="343"/>
    </location>
</feature>
<dbReference type="CDD" id="cd13143">
    <property type="entry name" value="MATE_MepA_like"/>
    <property type="match status" value="1"/>
</dbReference>
<feature type="transmembrane region" description="Helical" evidence="10">
    <location>
        <begin position="418"/>
        <end position="438"/>
    </location>
</feature>
<keyword evidence="12" id="KW-1185">Reference proteome</keyword>
<feature type="transmembrane region" description="Helical" evidence="10">
    <location>
        <begin position="271"/>
        <end position="295"/>
    </location>
</feature>
<keyword evidence="7 10" id="KW-1133">Transmembrane helix</keyword>
<reference evidence="11" key="1">
    <citation type="submission" date="2023-07" db="EMBL/GenBank/DDBJ databases">
        <title>Genomic Encyclopedia of Type Strains, Phase IV (KMG-IV): sequencing the most valuable type-strain genomes for metagenomic binning, comparative biology and taxonomic classification.</title>
        <authorList>
            <person name="Goeker M."/>
        </authorList>
    </citation>
    <scope>NUCLEOTIDE SEQUENCE</scope>
    <source>
        <strain evidence="11">DSM 26174</strain>
    </source>
</reference>
<evidence type="ECO:0000313" key="11">
    <source>
        <dbReference type="EMBL" id="MDR6237061.1"/>
    </source>
</evidence>
<accession>A0AAE3XJS9</accession>
<feature type="transmembrane region" description="Helical" evidence="10">
    <location>
        <begin position="170"/>
        <end position="189"/>
    </location>
</feature>
<protein>
    <recommendedName>
        <fullName evidence="3">Multidrug export protein MepA</fullName>
    </recommendedName>
</protein>
<keyword evidence="4" id="KW-0813">Transport</keyword>
<evidence type="ECO:0000256" key="3">
    <source>
        <dbReference type="ARBA" id="ARBA00022106"/>
    </source>
</evidence>
<dbReference type="NCBIfam" id="TIGR00797">
    <property type="entry name" value="matE"/>
    <property type="match status" value="1"/>
</dbReference>
<evidence type="ECO:0000256" key="8">
    <source>
        <dbReference type="ARBA" id="ARBA00023136"/>
    </source>
</evidence>
<evidence type="ECO:0000256" key="7">
    <source>
        <dbReference type="ARBA" id="ARBA00022989"/>
    </source>
</evidence>
<dbReference type="GO" id="GO:0005886">
    <property type="term" value="C:plasma membrane"/>
    <property type="evidence" value="ECO:0007669"/>
    <property type="project" value="UniProtKB-SubCell"/>
</dbReference>
<evidence type="ECO:0000256" key="9">
    <source>
        <dbReference type="ARBA" id="ARBA00023251"/>
    </source>
</evidence>
<dbReference type="PANTHER" id="PTHR43823:SF3">
    <property type="entry name" value="MULTIDRUG EXPORT PROTEIN MEPA"/>
    <property type="match status" value="1"/>
</dbReference>
<comment type="caution">
    <text evidence="11">The sequence shown here is derived from an EMBL/GenBank/DDBJ whole genome shotgun (WGS) entry which is preliminary data.</text>
</comment>
<dbReference type="InterPro" id="IPR045070">
    <property type="entry name" value="MATE_MepA-like"/>
</dbReference>
<dbReference type="PIRSF" id="PIRSF006603">
    <property type="entry name" value="DinF"/>
    <property type="match status" value="1"/>
</dbReference>
<dbReference type="AlphaFoldDB" id="A0AAE3XJS9"/>
<proteinExistence type="inferred from homology"/>
<dbReference type="Pfam" id="PF01554">
    <property type="entry name" value="MatE"/>
    <property type="match status" value="2"/>
</dbReference>
<evidence type="ECO:0000313" key="12">
    <source>
        <dbReference type="Proteomes" id="UP001185092"/>
    </source>
</evidence>
<feature type="transmembrane region" description="Helical" evidence="10">
    <location>
        <begin position="363"/>
        <end position="384"/>
    </location>
</feature>
<name>A0AAE3XJS9_9BACT</name>
<keyword evidence="8 10" id="KW-0472">Membrane</keyword>
<organism evidence="11 12">
    <name type="scientific">Aureibacter tunicatorum</name>
    <dbReference type="NCBI Taxonomy" id="866807"/>
    <lineage>
        <taxon>Bacteria</taxon>
        <taxon>Pseudomonadati</taxon>
        <taxon>Bacteroidota</taxon>
        <taxon>Cytophagia</taxon>
        <taxon>Cytophagales</taxon>
        <taxon>Persicobacteraceae</taxon>
        <taxon>Aureibacter</taxon>
    </lineage>
</organism>
<dbReference type="PANTHER" id="PTHR43823">
    <property type="entry name" value="SPORULATION PROTEIN YKVU"/>
    <property type="match status" value="1"/>
</dbReference>
<sequence length="448" mass="48996">MEKRTKDLESKPIAELFQKYFWPAFVGIMVTALYNVVDRIFIGQGVGAEALGGLSVVYPIMTIMVAFAMLIGQGAGIRISIYLGKKDYDRCERILGNAIFLMIIASLFVTVFGFWLKVPLLRIFGASDVLMSYANDYLDIILFGSVFQIGGFALNNILRSEGNAKKAMMSMVISAVVNIALDAVFIFILNMGVKGAALATVIAQITMTVMNLQYFLSSKAIVKFSYKYIYPQTEILKNIVSIGMSSFALQVAASMVQAIANTQLIKYGGDIAVASMGIINSIVLLIVMGIVAVTMSIQPIIGFNYGAKEMNRVKEAFWLGVKIATGISFFSWCVVEIAPDLIVDLFNADNEELKRISVNGLRIYLAVLPIIGFQIVISSFYQAIGLSKISLFLTLLRQVIIMIPFLLIMPNLLGLDGVWLVGPVSDFGAALVTTIIFAKKYKSLLGVA</sequence>
<feature type="transmembrane region" description="Helical" evidence="10">
    <location>
        <begin position="20"/>
        <end position="37"/>
    </location>
</feature>
<feature type="transmembrane region" description="Helical" evidence="10">
    <location>
        <begin position="137"/>
        <end position="158"/>
    </location>
</feature>
<dbReference type="GO" id="GO:0042910">
    <property type="term" value="F:xenobiotic transmembrane transporter activity"/>
    <property type="evidence" value="ECO:0007669"/>
    <property type="project" value="InterPro"/>
</dbReference>
<keyword evidence="9" id="KW-0046">Antibiotic resistance</keyword>
<dbReference type="InterPro" id="IPR051327">
    <property type="entry name" value="MATE_MepA_subfamily"/>
</dbReference>
<dbReference type="GO" id="GO:0015297">
    <property type="term" value="F:antiporter activity"/>
    <property type="evidence" value="ECO:0007669"/>
    <property type="project" value="InterPro"/>
</dbReference>
<feature type="transmembrane region" description="Helical" evidence="10">
    <location>
        <begin position="95"/>
        <end position="117"/>
    </location>
</feature>
<evidence type="ECO:0000256" key="4">
    <source>
        <dbReference type="ARBA" id="ARBA00022448"/>
    </source>
</evidence>
<dbReference type="Proteomes" id="UP001185092">
    <property type="component" value="Unassembled WGS sequence"/>
</dbReference>
<evidence type="ECO:0000256" key="6">
    <source>
        <dbReference type="ARBA" id="ARBA00022692"/>
    </source>
</evidence>
<feature type="transmembrane region" description="Helical" evidence="10">
    <location>
        <begin position="238"/>
        <end position="259"/>
    </location>
</feature>
<dbReference type="RefSeq" id="WP_309936495.1">
    <property type="nucleotide sequence ID" value="NZ_AP025305.1"/>
</dbReference>
<feature type="transmembrane region" description="Helical" evidence="10">
    <location>
        <begin position="391"/>
        <end position="412"/>
    </location>
</feature>
<dbReference type="InterPro" id="IPR048279">
    <property type="entry name" value="MdtK-like"/>
</dbReference>